<feature type="domain" description="Amidase" evidence="2">
    <location>
        <begin position="402"/>
        <end position="776"/>
    </location>
</feature>
<keyword evidence="4" id="KW-1185">Reference proteome</keyword>
<evidence type="ECO:0000313" key="4">
    <source>
        <dbReference type="Proteomes" id="UP000231586"/>
    </source>
</evidence>
<dbReference type="Gene3D" id="3.10.28.20">
    <property type="entry name" value="Acetamidase/Formamidase-like domains"/>
    <property type="match status" value="1"/>
</dbReference>
<dbReference type="AlphaFoldDB" id="A0A2M8WUN5"/>
<proteinExistence type="predicted"/>
<dbReference type="Gene3D" id="3.90.1300.10">
    <property type="entry name" value="Amidase signature (AS) domain"/>
    <property type="match status" value="1"/>
</dbReference>
<feature type="region of interest" description="Disordered" evidence="1">
    <location>
        <begin position="471"/>
        <end position="498"/>
    </location>
</feature>
<reference evidence="3 4" key="1">
    <citation type="submission" date="2017-11" db="EMBL/GenBank/DDBJ databases">
        <title>Genomic Encyclopedia of Archaeal and Bacterial Type Strains, Phase II (KMG-II): From Individual Species to Whole Genera.</title>
        <authorList>
            <person name="Goeker M."/>
        </authorList>
    </citation>
    <scope>NUCLEOTIDE SEQUENCE [LARGE SCALE GENOMIC DNA]</scope>
    <source>
        <strain evidence="3 4">DSM 22413</strain>
    </source>
</reference>
<dbReference type="Gene3D" id="2.60.120.580">
    <property type="entry name" value="Acetamidase/Formamidase-like domains"/>
    <property type="match status" value="2"/>
</dbReference>
<dbReference type="InterPro" id="IPR023631">
    <property type="entry name" value="Amidase_dom"/>
</dbReference>
<dbReference type="Pfam" id="PF03069">
    <property type="entry name" value="FmdA_AmdA"/>
    <property type="match status" value="1"/>
</dbReference>
<dbReference type="PANTHER" id="PTHR46310">
    <property type="entry name" value="AMIDASE 1"/>
    <property type="match status" value="1"/>
</dbReference>
<dbReference type="PROSITE" id="PS00571">
    <property type="entry name" value="AMIDASES"/>
    <property type="match status" value="1"/>
</dbReference>
<dbReference type="PANTHER" id="PTHR46310:SF7">
    <property type="entry name" value="AMIDASE 1"/>
    <property type="match status" value="1"/>
</dbReference>
<dbReference type="Pfam" id="PF01425">
    <property type="entry name" value="Amidase"/>
    <property type="match status" value="1"/>
</dbReference>
<dbReference type="EMBL" id="PGTZ01000006">
    <property type="protein sequence ID" value="PJI94624.1"/>
    <property type="molecule type" value="Genomic_DNA"/>
</dbReference>
<dbReference type="InterPro" id="IPR020556">
    <property type="entry name" value="Amidase_CS"/>
</dbReference>
<protein>
    <submittedName>
        <fullName evidence="3">Asp-tRNA(Asn)/Glu-tRNA(Gln) amidotransferase A subunit family amidase</fullName>
    </submittedName>
</protein>
<name>A0A2M8WUN5_9MICO</name>
<gene>
    <name evidence="3" type="ORF">CLV34_0469</name>
</gene>
<dbReference type="GO" id="GO:0016740">
    <property type="term" value="F:transferase activity"/>
    <property type="evidence" value="ECO:0007669"/>
    <property type="project" value="UniProtKB-KW"/>
</dbReference>
<accession>A0A2M8WUN5</accession>
<dbReference type="GO" id="GO:0016811">
    <property type="term" value="F:hydrolase activity, acting on carbon-nitrogen (but not peptide) bonds, in linear amides"/>
    <property type="evidence" value="ECO:0007669"/>
    <property type="project" value="InterPro"/>
</dbReference>
<sequence length="821" mass="83400">MIVLQPGSGPVRGAQYLPSGPGTVRWGRLPCASDEPVLRVAPGTEVTIDTVSHEGLLDDQGSDPVSYFGGHGVPRAEVLDDAVEIVRELRRDPAHDGPHVVTGPVHVEGAEPGDLLSVTLLEALPRVPYGVVSNRHGRGALPGEMPAGPDNVSVLVRAVPRADADQAAAGTAAGLVGLLPLVDGGEPVVEVPLRPFLGIMGVAVAGDVPPHSVPPGPHGGNIDISLLQVGSTLHLPVQVPGALAYVGDPHFAQGDGEVALTAWEASLRVTVRFDVVPRERALAEFGELAGPLGETVEHLVPTGMDPDLDEALRRCVRQAVALLGARYGMTPHLAYAYLSAATDFRVSQVVDLVTGVHATIRKDDFARVARRGPGSVVGSASGPAAGPVFRVEGSPLVAPTGRGPLDGLGVAVKDLFDVAGHRVGAGVPAWLDAAAPADRHAPAVADLLAAGAHVVGIAHTDELAYSVAGANPHHGTPPNPAAPWAVPGGSSSGPASAVASGAADVGLATDTAGSVRVPASYQGLWGLRTTHDAVDRTGLVPLAPSFDTVGWITRDAGTLLAVASAVLAGAAPATAPPPAAGPDDDPSVTLAWSPALLAHVEPTTRAAFTALLARWAALPGVRVRALADDALPDPADAFAAFRTVQAAEAWRSHGSFVDAHADALGTAVARRFAAARRVTPDEEAAARAEADRVARAVRAVLADAVLVLPTTPGPAPRRATPEVEEVRVPTLELTCLAALAGAPALSVPVLVVTVPEAGPAPVGVSLVGRPGDDLALVRLGARLDSRAATTGASNPRNLAATTPPYAANASRTTTSEHRGAS</sequence>
<feature type="compositionally biased region" description="Polar residues" evidence="1">
    <location>
        <begin position="787"/>
        <end position="800"/>
    </location>
</feature>
<dbReference type="InterPro" id="IPR004304">
    <property type="entry name" value="FmdA_AmdA"/>
</dbReference>
<dbReference type="RefSeq" id="WP_342747191.1">
    <property type="nucleotide sequence ID" value="NZ_PGTZ01000006.1"/>
</dbReference>
<feature type="region of interest" description="Disordered" evidence="1">
    <location>
        <begin position="787"/>
        <end position="821"/>
    </location>
</feature>
<evidence type="ECO:0000256" key="1">
    <source>
        <dbReference type="SAM" id="MobiDB-lite"/>
    </source>
</evidence>
<feature type="compositionally biased region" description="Low complexity" evidence="1">
    <location>
        <begin position="482"/>
        <end position="498"/>
    </location>
</feature>
<evidence type="ECO:0000259" key="2">
    <source>
        <dbReference type="Pfam" id="PF01425"/>
    </source>
</evidence>
<dbReference type="SUPFAM" id="SSF141130">
    <property type="entry name" value="Acetamidase/Formamidase-like"/>
    <property type="match status" value="1"/>
</dbReference>
<dbReference type="InterPro" id="IPR036928">
    <property type="entry name" value="AS_sf"/>
</dbReference>
<keyword evidence="3" id="KW-0808">Transferase</keyword>
<dbReference type="Proteomes" id="UP000231586">
    <property type="component" value="Unassembled WGS sequence"/>
</dbReference>
<dbReference type="SUPFAM" id="SSF75304">
    <property type="entry name" value="Amidase signature (AS) enzymes"/>
    <property type="match status" value="1"/>
</dbReference>
<organism evidence="3 4">
    <name type="scientific">Luteimicrobium subarcticum</name>
    <dbReference type="NCBI Taxonomy" id="620910"/>
    <lineage>
        <taxon>Bacteria</taxon>
        <taxon>Bacillati</taxon>
        <taxon>Actinomycetota</taxon>
        <taxon>Actinomycetes</taxon>
        <taxon>Micrococcales</taxon>
        <taxon>Luteimicrobium</taxon>
    </lineage>
</organism>
<comment type="caution">
    <text evidence="3">The sequence shown here is derived from an EMBL/GenBank/DDBJ whole genome shotgun (WGS) entry which is preliminary data.</text>
</comment>
<evidence type="ECO:0000313" key="3">
    <source>
        <dbReference type="EMBL" id="PJI94624.1"/>
    </source>
</evidence>